<keyword evidence="1" id="KW-1133">Transmembrane helix</keyword>
<sequence length="67" mass="7663">MKFILTGADILSDSFPFWLLQDFGTLVVVIYYFKSQLPLKKAQQTSVCCAFHLTHFDCSPFALLEID</sequence>
<name>A0A376FIU7_ENTAS</name>
<feature type="transmembrane region" description="Helical" evidence="1">
    <location>
        <begin position="15"/>
        <end position="33"/>
    </location>
</feature>
<evidence type="ECO:0000313" key="2">
    <source>
        <dbReference type="EMBL" id="STD25107.1"/>
    </source>
</evidence>
<keyword evidence="1" id="KW-0472">Membrane</keyword>
<proteinExistence type="predicted"/>
<accession>A0A376FIU7</accession>
<dbReference type="AlphaFoldDB" id="A0A376FIU7"/>
<reference evidence="2 3" key="1">
    <citation type="submission" date="2018-06" db="EMBL/GenBank/DDBJ databases">
        <authorList>
            <consortium name="Pathogen Informatics"/>
            <person name="Doyle S."/>
        </authorList>
    </citation>
    <scope>NUCLEOTIDE SEQUENCE [LARGE SCALE GENOMIC DNA]</scope>
    <source>
        <strain evidence="2 3">NCTC12123</strain>
    </source>
</reference>
<dbReference type="Proteomes" id="UP000255163">
    <property type="component" value="Unassembled WGS sequence"/>
</dbReference>
<evidence type="ECO:0000313" key="3">
    <source>
        <dbReference type="Proteomes" id="UP000255163"/>
    </source>
</evidence>
<organism evidence="2 3">
    <name type="scientific">Enterobacter asburiae</name>
    <dbReference type="NCBI Taxonomy" id="61645"/>
    <lineage>
        <taxon>Bacteria</taxon>
        <taxon>Pseudomonadati</taxon>
        <taxon>Pseudomonadota</taxon>
        <taxon>Gammaproteobacteria</taxon>
        <taxon>Enterobacterales</taxon>
        <taxon>Enterobacteriaceae</taxon>
        <taxon>Enterobacter</taxon>
        <taxon>Enterobacter cloacae complex</taxon>
    </lineage>
</organism>
<keyword evidence="1" id="KW-0812">Transmembrane</keyword>
<evidence type="ECO:0000256" key="1">
    <source>
        <dbReference type="SAM" id="Phobius"/>
    </source>
</evidence>
<dbReference type="EMBL" id="UFYI01000007">
    <property type="protein sequence ID" value="STD25107.1"/>
    <property type="molecule type" value="Genomic_DNA"/>
</dbReference>
<gene>
    <name evidence="2" type="ORF">NCTC12123_04800</name>
</gene>
<protein>
    <submittedName>
        <fullName evidence="2">Uncharacterized protein</fullName>
    </submittedName>
</protein>